<proteinExistence type="predicted"/>
<feature type="region of interest" description="Disordered" evidence="1">
    <location>
        <begin position="219"/>
        <end position="333"/>
    </location>
</feature>
<evidence type="ECO:0000313" key="2">
    <source>
        <dbReference type="EMBL" id="KAK8175515.1"/>
    </source>
</evidence>
<name>A0ABR1Y2Y9_9PEZI</name>
<reference evidence="2 3" key="1">
    <citation type="journal article" date="2022" name="G3 (Bethesda)">
        <title>Enemy or ally: a genomic approach to elucidate the lifestyle of Phyllosticta citrichinaensis.</title>
        <authorList>
            <person name="Buijs V.A."/>
            <person name="Groenewald J.Z."/>
            <person name="Haridas S."/>
            <person name="LaButti K.M."/>
            <person name="Lipzen A."/>
            <person name="Martin F.M."/>
            <person name="Barry K."/>
            <person name="Grigoriev I.V."/>
            <person name="Crous P.W."/>
            <person name="Seidl M.F."/>
        </authorList>
    </citation>
    <scope>NUCLEOTIDE SEQUENCE [LARGE SCALE GENOMIC DNA]</scope>
    <source>
        <strain evidence="2 3">CBS 129764</strain>
    </source>
</reference>
<keyword evidence="3" id="KW-1185">Reference proteome</keyword>
<protein>
    <submittedName>
        <fullName evidence="2">Uncharacterized protein</fullName>
    </submittedName>
</protein>
<feature type="compositionally biased region" description="Basic and acidic residues" evidence="1">
    <location>
        <begin position="8"/>
        <end position="20"/>
    </location>
</feature>
<evidence type="ECO:0000313" key="3">
    <source>
        <dbReference type="Proteomes" id="UP001456524"/>
    </source>
</evidence>
<sequence length="333" mass="35241">MSDSDNPLGRKEQGKSKSSLEEMILEEIARQLSRQPGSIDQARPDGSEGNFSGHSTPLPLIIVGNVQNLSLNSSQPPAVLGTDVHHQPQHATYFSGARNVSITGGISRSIRHCEQGHGERNTAGGSAPRTTDRVGDGSITVIDGEVHNPTTHLQSLRYFDGAHHVTIAGGTVMNSHQPVTHAPGEEKTFPAPSMCDENPANQLETPAVVQQAANAPVVPSIHSTPASPEPVQDRTPPAKQPPLFATVTPSPNPLGWESRVAESSLRASSDVGIGTSGATIDSPSPSPRPSDSANHQVVGQEGKAKYRLRVAGRSWLFGRKTGNNKSCGEEEEQ</sequence>
<feature type="region of interest" description="Disordered" evidence="1">
    <location>
        <begin position="1"/>
        <end position="55"/>
    </location>
</feature>
<evidence type="ECO:0000256" key="1">
    <source>
        <dbReference type="SAM" id="MobiDB-lite"/>
    </source>
</evidence>
<accession>A0ABR1Y2Y9</accession>
<dbReference type="Proteomes" id="UP001456524">
    <property type="component" value="Unassembled WGS sequence"/>
</dbReference>
<comment type="caution">
    <text evidence="2">The sequence shown here is derived from an EMBL/GenBank/DDBJ whole genome shotgun (WGS) entry which is preliminary data.</text>
</comment>
<dbReference type="EMBL" id="JBBWUH010000002">
    <property type="protein sequence ID" value="KAK8175515.1"/>
    <property type="molecule type" value="Genomic_DNA"/>
</dbReference>
<gene>
    <name evidence="2" type="ORF">IWX90DRAFT_483561</name>
</gene>
<organism evidence="2 3">
    <name type="scientific">Phyllosticta citrichinensis</name>
    <dbReference type="NCBI Taxonomy" id="1130410"/>
    <lineage>
        <taxon>Eukaryota</taxon>
        <taxon>Fungi</taxon>
        <taxon>Dikarya</taxon>
        <taxon>Ascomycota</taxon>
        <taxon>Pezizomycotina</taxon>
        <taxon>Dothideomycetes</taxon>
        <taxon>Dothideomycetes incertae sedis</taxon>
        <taxon>Botryosphaeriales</taxon>
        <taxon>Phyllostictaceae</taxon>
        <taxon>Phyllosticta</taxon>
    </lineage>
</organism>